<dbReference type="InterPro" id="IPR011075">
    <property type="entry name" value="TetR_C"/>
</dbReference>
<dbReference type="PRINTS" id="PR00455">
    <property type="entry name" value="HTHTETR"/>
</dbReference>
<comment type="caution">
    <text evidence="7">The sequence shown here is derived from an EMBL/GenBank/DDBJ whole genome shotgun (WGS) entry which is preliminary data.</text>
</comment>
<dbReference type="InterPro" id="IPR036271">
    <property type="entry name" value="Tet_transcr_reg_TetR-rel_C_sf"/>
</dbReference>
<evidence type="ECO:0000256" key="4">
    <source>
        <dbReference type="PROSITE-ProRule" id="PRU00335"/>
    </source>
</evidence>
<dbReference type="RefSeq" id="WP_196203478.1">
    <property type="nucleotide sequence ID" value="NZ_JADPUN010000213.1"/>
</dbReference>
<evidence type="ECO:0000256" key="3">
    <source>
        <dbReference type="ARBA" id="ARBA00023163"/>
    </source>
</evidence>
<organism evidence="7 8">
    <name type="scientific">Plantactinospora alkalitolerans</name>
    <dbReference type="NCBI Taxonomy" id="2789879"/>
    <lineage>
        <taxon>Bacteria</taxon>
        <taxon>Bacillati</taxon>
        <taxon>Actinomycetota</taxon>
        <taxon>Actinomycetes</taxon>
        <taxon>Micromonosporales</taxon>
        <taxon>Micromonosporaceae</taxon>
        <taxon>Plantactinospora</taxon>
    </lineage>
</organism>
<dbReference type="SUPFAM" id="SSF48498">
    <property type="entry name" value="Tetracyclin repressor-like, C-terminal domain"/>
    <property type="match status" value="1"/>
</dbReference>
<keyword evidence="8" id="KW-1185">Reference proteome</keyword>
<dbReference type="EMBL" id="JADPUN010000213">
    <property type="protein sequence ID" value="MBF9131943.1"/>
    <property type="molecule type" value="Genomic_DNA"/>
</dbReference>
<dbReference type="Gene3D" id="1.10.357.10">
    <property type="entry name" value="Tetracycline Repressor, domain 2"/>
    <property type="match status" value="1"/>
</dbReference>
<keyword evidence="1" id="KW-0805">Transcription regulation</keyword>
<feature type="DNA-binding region" description="H-T-H motif" evidence="4">
    <location>
        <begin position="37"/>
        <end position="56"/>
    </location>
</feature>
<evidence type="ECO:0000259" key="6">
    <source>
        <dbReference type="PROSITE" id="PS50977"/>
    </source>
</evidence>
<dbReference type="InterPro" id="IPR050109">
    <property type="entry name" value="HTH-type_TetR-like_transc_reg"/>
</dbReference>
<dbReference type="PANTHER" id="PTHR30055">
    <property type="entry name" value="HTH-TYPE TRANSCRIPTIONAL REGULATOR RUTR"/>
    <property type="match status" value="1"/>
</dbReference>
<feature type="region of interest" description="Disordered" evidence="5">
    <location>
        <begin position="194"/>
        <end position="214"/>
    </location>
</feature>
<protein>
    <submittedName>
        <fullName evidence="7">TetR/AcrR family transcriptional regulator</fullName>
    </submittedName>
</protein>
<accession>A0ABS0H0F2</accession>
<dbReference type="PROSITE" id="PS50977">
    <property type="entry name" value="HTH_TETR_2"/>
    <property type="match status" value="1"/>
</dbReference>
<gene>
    <name evidence="7" type="ORF">I0C86_23690</name>
</gene>
<dbReference type="PANTHER" id="PTHR30055:SF148">
    <property type="entry name" value="TETR-FAMILY TRANSCRIPTIONAL REGULATOR"/>
    <property type="match status" value="1"/>
</dbReference>
<dbReference type="Gene3D" id="1.10.10.60">
    <property type="entry name" value="Homeodomain-like"/>
    <property type="match status" value="1"/>
</dbReference>
<evidence type="ECO:0000313" key="7">
    <source>
        <dbReference type="EMBL" id="MBF9131943.1"/>
    </source>
</evidence>
<keyword evidence="3" id="KW-0804">Transcription</keyword>
<dbReference type="Proteomes" id="UP000638560">
    <property type="component" value="Unassembled WGS sequence"/>
</dbReference>
<dbReference type="Pfam" id="PF16859">
    <property type="entry name" value="TetR_C_11"/>
    <property type="match status" value="1"/>
</dbReference>
<evidence type="ECO:0000313" key="8">
    <source>
        <dbReference type="Proteomes" id="UP000638560"/>
    </source>
</evidence>
<keyword evidence="2 4" id="KW-0238">DNA-binding</keyword>
<evidence type="ECO:0000256" key="1">
    <source>
        <dbReference type="ARBA" id="ARBA00023015"/>
    </source>
</evidence>
<feature type="domain" description="HTH tetR-type" evidence="6">
    <location>
        <begin position="14"/>
        <end position="74"/>
    </location>
</feature>
<sequence length="214" mass="24100">MGIDDRAPGRPRSREADAAILDAALELLIERGAVATSIEQVARRAGVTRATVYRRFPDKAQLLIATIEAAYGDPPPTQEIRDVEHLLTGWASILASPRLRRLLRRLYGAIEDFPEIARAYQRMLGQQRDQARRNVFERARDRGQFPPDTDSDVLLDLLTGAGWQHLAIQPDNCTVEDTERFLRAVLHQAGYRPDGYRQQLVPQGQQPARPGDKE</sequence>
<dbReference type="Pfam" id="PF00440">
    <property type="entry name" value="TetR_N"/>
    <property type="match status" value="1"/>
</dbReference>
<proteinExistence type="predicted"/>
<evidence type="ECO:0000256" key="2">
    <source>
        <dbReference type="ARBA" id="ARBA00023125"/>
    </source>
</evidence>
<name>A0ABS0H0F2_9ACTN</name>
<evidence type="ECO:0000256" key="5">
    <source>
        <dbReference type="SAM" id="MobiDB-lite"/>
    </source>
</evidence>
<reference evidence="7 8" key="1">
    <citation type="submission" date="2020-11" db="EMBL/GenBank/DDBJ databases">
        <title>A novel isolate from a Black sea contaminated sediment with potential to produce alkanes: Plantactinospora alkalitolerans sp. nov.</title>
        <authorList>
            <person name="Carro L."/>
            <person name="Veyisoglu A."/>
            <person name="Guven K."/>
            <person name="Schumann P."/>
            <person name="Klenk H.-P."/>
            <person name="Sahin N."/>
        </authorList>
    </citation>
    <scope>NUCLEOTIDE SEQUENCE [LARGE SCALE GENOMIC DNA]</scope>
    <source>
        <strain evidence="7 8">S1510</strain>
    </source>
</reference>
<dbReference type="InterPro" id="IPR001647">
    <property type="entry name" value="HTH_TetR"/>
</dbReference>
<dbReference type="InterPro" id="IPR009057">
    <property type="entry name" value="Homeodomain-like_sf"/>
</dbReference>
<dbReference type="SUPFAM" id="SSF46689">
    <property type="entry name" value="Homeodomain-like"/>
    <property type="match status" value="1"/>
</dbReference>